<evidence type="ECO:0000313" key="4">
    <source>
        <dbReference type="EMBL" id="WHQ70464.1"/>
    </source>
</evidence>
<dbReference type="Pfam" id="PF02657">
    <property type="entry name" value="SufE"/>
    <property type="match status" value="1"/>
</dbReference>
<dbReference type="AlphaFoldDB" id="A0A1S1P0X6"/>
<organism evidence="3 5">
    <name type="scientific">Methylorubrum extorquens</name>
    <name type="common">Methylobacterium dichloromethanicum</name>
    <name type="synonym">Methylobacterium extorquens</name>
    <dbReference type="NCBI Taxonomy" id="408"/>
    <lineage>
        <taxon>Bacteria</taxon>
        <taxon>Pseudomonadati</taxon>
        <taxon>Pseudomonadota</taxon>
        <taxon>Alphaproteobacteria</taxon>
        <taxon>Hyphomicrobiales</taxon>
        <taxon>Methylobacteriaceae</taxon>
        <taxon>Methylorubrum</taxon>
    </lineage>
</organism>
<accession>A0A1S1P0X6</accession>
<dbReference type="RefSeq" id="WP_003606835.1">
    <property type="nucleotide sequence ID" value="NZ_CP019322.1"/>
</dbReference>
<evidence type="ECO:0000256" key="1">
    <source>
        <dbReference type="ARBA" id="ARBA00010282"/>
    </source>
</evidence>
<comment type="similarity">
    <text evidence="1">Belongs to the SufE family.</text>
</comment>
<evidence type="ECO:0000259" key="2">
    <source>
        <dbReference type="Pfam" id="PF02657"/>
    </source>
</evidence>
<dbReference type="EMBL" id="CP073633">
    <property type="protein sequence ID" value="WHQ70464.1"/>
    <property type="molecule type" value="Genomic_DNA"/>
</dbReference>
<gene>
    <name evidence="3" type="ORF">BK022_23995</name>
    <name evidence="4" type="ORF">KEC54_02090</name>
</gene>
<dbReference type="PANTHER" id="PTHR43597">
    <property type="entry name" value="SULFUR ACCEPTOR PROTEIN CSDE"/>
    <property type="match status" value="1"/>
</dbReference>
<evidence type="ECO:0000313" key="5">
    <source>
        <dbReference type="Proteomes" id="UP000180215"/>
    </source>
</evidence>
<dbReference type="Proteomes" id="UP000180215">
    <property type="component" value="Unassembled WGS sequence"/>
</dbReference>
<name>A0A1S1P0X6_METEX</name>
<dbReference type="SUPFAM" id="SSF82649">
    <property type="entry name" value="SufE/NifU"/>
    <property type="match status" value="1"/>
</dbReference>
<sequence length="142" mass="15890">MLPDLDTIIENFEILDDPMDRYEYVIELGKLMPKMPEAAKVEDNRVSGCESQVWIDVSLKDEAGHPALKLEGDSDSHIVKGFVALMVALYEGKTPDEAIKADGFDLLKRLDFGSHITSKRSNGVRAMVDRIRKDAGRLQTLN</sequence>
<dbReference type="Proteomes" id="UP001223720">
    <property type="component" value="Chromosome"/>
</dbReference>
<proteinExistence type="inferred from homology"/>
<reference evidence="3 5" key="1">
    <citation type="submission" date="2016-10" db="EMBL/GenBank/DDBJ databases">
        <title>Draft genome sequence of Methylobacterium extorquens CP3, a seed endophyte of Crotalaria pumila with plant growth-promoting and metal tolerance properties.</title>
        <authorList>
            <person name="Sanchez-Lopez A.S."/>
            <person name="Van Hamme J.D."/>
            <person name="Thijs S."/>
            <person name="Mcammond B.M."/>
            <person name="Stevens V."/>
            <person name="Gonzalez-Chavez M.D.C."/>
            <person name="Vangronsveld J."/>
        </authorList>
    </citation>
    <scope>NUCLEOTIDE SEQUENCE [LARGE SCALE GENOMIC DNA]</scope>
    <source>
        <strain evidence="3 5">CP3</strain>
    </source>
</reference>
<evidence type="ECO:0000313" key="3">
    <source>
        <dbReference type="EMBL" id="OHV14766.1"/>
    </source>
</evidence>
<protein>
    <submittedName>
        <fullName evidence="3">Cysteine desufuration protein SufE</fullName>
    </submittedName>
    <submittedName>
        <fullName evidence="4">SufE family protein</fullName>
    </submittedName>
</protein>
<dbReference type="Gene3D" id="3.90.1010.10">
    <property type="match status" value="1"/>
</dbReference>
<reference evidence="4" key="2">
    <citation type="journal article" date="2022" name="Biotechnol. Bioprocess Eng.">
        <title>Pan-genome Analysis Reveals Comparative Genomic Features of Central Metabolic Pathways in Methylorubrum extorquens.</title>
        <authorList>
            <person name="Lee G.M."/>
            <person name="Scott-Nevros Z.K."/>
            <person name="Lee S.-M."/>
            <person name="Kim D."/>
        </authorList>
    </citation>
    <scope>NUCLEOTIDE SEQUENCE</scope>
    <source>
        <strain evidence="4">ATCC 55366</strain>
    </source>
</reference>
<feature type="domain" description="Fe-S metabolism associated" evidence="2">
    <location>
        <begin position="9"/>
        <end position="133"/>
    </location>
</feature>
<dbReference type="PANTHER" id="PTHR43597:SF5">
    <property type="entry name" value="SUFE-LIKE PROTEIN 2, CHLOROPLASTIC"/>
    <property type="match status" value="1"/>
</dbReference>
<dbReference type="InterPro" id="IPR003808">
    <property type="entry name" value="Fe-S_metab-assoc_dom"/>
</dbReference>
<dbReference type="EMBL" id="MNAO01000443">
    <property type="protein sequence ID" value="OHV14766.1"/>
    <property type="molecule type" value="Genomic_DNA"/>
</dbReference>